<evidence type="ECO:0000313" key="3">
    <source>
        <dbReference type="Proteomes" id="UP001241603"/>
    </source>
</evidence>
<accession>A0ABU0H4L2</accession>
<feature type="chain" id="PRO_5045173710" description="DUF1223 domain-containing protein" evidence="1">
    <location>
        <begin position="23"/>
        <end position="250"/>
    </location>
</feature>
<gene>
    <name evidence="2" type="ORF">QO014_001629</name>
</gene>
<comment type="caution">
    <text evidence="2">The sequence shown here is derived from an EMBL/GenBank/DDBJ whole genome shotgun (WGS) entry which is preliminary data.</text>
</comment>
<dbReference type="Pfam" id="PF06764">
    <property type="entry name" value="DUF1223"/>
    <property type="match status" value="1"/>
</dbReference>
<evidence type="ECO:0000256" key="1">
    <source>
        <dbReference type="SAM" id="SignalP"/>
    </source>
</evidence>
<name>A0ABU0H4L2_9HYPH</name>
<evidence type="ECO:0008006" key="4">
    <source>
        <dbReference type="Google" id="ProtNLM"/>
    </source>
</evidence>
<dbReference type="SUPFAM" id="SSF52833">
    <property type="entry name" value="Thioredoxin-like"/>
    <property type="match status" value="1"/>
</dbReference>
<keyword evidence="1" id="KW-0732">Signal</keyword>
<reference evidence="2 3" key="1">
    <citation type="submission" date="2023-07" db="EMBL/GenBank/DDBJ databases">
        <title>Genomic Encyclopedia of Type Strains, Phase IV (KMG-IV): sequencing the most valuable type-strain genomes for metagenomic binning, comparative biology and taxonomic classification.</title>
        <authorList>
            <person name="Goeker M."/>
        </authorList>
    </citation>
    <scope>NUCLEOTIDE SEQUENCE [LARGE SCALE GENOMIC DNA]</scope>
    <source>
        <strain evidence="2 3">B6-8</strain>
    </source>
</reference>
<organism evidence="2 3">
    <name type="scientific">Kaistia dalseonensis</name>
    <dbReference type="NCBI Taxonomy" id="410840"/>
    <lineage>
        <taxon>Bacteria</taxon>
        <taxon>Pseudomonadati</taxon>
        <taxon>Pseudomonadota</taxon>
        <taxon>Alphaproteobacteria</taxon>
        <taxon>Hyphomicrobiales</taxon>
        <taxon>Kaistiaceae</taxon>
        <taxon>Kaistia</taxon>
    </lineage>
</organism>
<sequence length="250" mass="27266">MSIRKSVIGVLLLCLVIPAASAGALQGERVSAVLELFTSQGCASCPPADELLEEYAKRPDIVSLSFSVDYWDYQGWKDTLATHEFTERQKAYAAARGDRQIYTPQMVVNGRSHVIGSDETAVNDALEAGPALSVPITIGKTSDAFSVSVGADAVDNPRKATLWLVLYERHVRVPVDRGENGSKTLDYYNVVRKMRPIAMWRGEPIQVDLPMGEYHQSKADGCAVLLQEEGLDGVPGPILGAAHIEHKDSW</sequence>
<dbReference type="PANTHER" id="PTHR36057:SF1">
    <property type="entry name" value="LIPOPROTEIN LIPID ATTACHMENT SITE-LIKE PROTEIN, PUTATIVE (DUF1223)-RELATED"/>
    <property type="match status" value="1"/>
</dbReference>
<dbReference type="EMBL" id="JAUSVO010000002">
    <property type="protein sequence ID" value="MDQ0437244.1"/>
    <property type="molecule type" value="Genomic_DNA"/>
</dbReference>
<dbReference type="PANTHER" id="PTHR36057">
    <property type="match status" value="1"/>
</dbReference>
<evidence type="ECO:0000313" key="2">
    <source>
        <dbReference type="EMBL" id="MDQ0437244.1"/>
    </source>
</evidence>
<proteinExistence type="predicted"/>
<dbReference type="RefSeq" id="WP_266348174.1">
    <property type="nucleotide sequence ID" value="NZ_JAPKNG010000002.1"/>
</dbReference>
<dbReference type="InterPro" id="IPR010634">
    <property type="entry name" value="DUF1223"/>
</dbReference>
<protein>
    <recommendedName>
        <fullName evidence="4">DUF1223 domain-containing protein</fullName>
    </recommendedName>
</protein>
<dbReference type="InterPro" id="IPR036249">
    <property type="entry name" value="Thioredoxin-like_sf"/>
</dbReference>
<keyword evidence="3" id="KW-1185">Reference proteome</keyword>
<feature type="signal peptide" evidence="1">
    <location>
        <begin position="1"/>
        <end position="22"/>
    </location>
</feature>
<dbReference type="Proteomes" id="UP001241603">
    <property type="component" value="Unassembled WGS sequence"/>
</dbReference>